<evidence type="ECO:0000313" key="4">
    <source>
        <dbReference type="Proteomes" id="UP000270924"/>
    </source>
</evidence>
<dbReference type="InterPro" id="IPR005139">
    <property type="entry name" value="PCRF"/>
</dbReference>
<sequence length="215" mass="24595">MSKKYLGKTSGTLDSILKLSYMLWIHRRFLSRCADLLRTETARIYFEVISSKLKALKRNGNDESRINNSASVTHLETVTTLAHKFYDKLEMLTQLDMLLKGSTISQNSIFYKYISSKIKILLFKEGNDPEIQEIAKLDSEQLMEELDSVVNKLTDAIIPVTEYDLLNNCQLEITPGVGGVEASLFASELVQMYHNYAQFMKWKWTPYQMDASPSG</sequence>
<dbReference type="OrthoDB" id="2019491at2759"/>
<evidence type="ECO:0000256" key="1">
    <source>
        <dbReference type="ARBA" id="ARBA00022481"/>
    </source>
</evidence>
<dbReference type="InterPro" id="IPR045853">
    <property type="entry name" value="Pep_chain_release_fac_I_sf"/>
</dbReference>
<dbReference type="AlphaFoldDB" id="A0A3P7ECY0"/>
<feature type="domain" description="Peptide chain release factor" evidence="2">
    <location>
        <begin position="120"/>
        <end position="215"/>
    </location>
</feature>
<dbReference type="PANTHER" id="PTHR43804">
    <property type="entry name" value="LD18447P"/>
    <property type="match status" value="1"/>
</dbReference>
<keyword evidence="4" id="KW-1185">Reference proteome</keyword>
<protein>
    <recommendedName>
        <fullName evidence="2">Peptide chain release factor domain-containing protein</fullName>
    </recommendedName>
</protein>
<reference evidence="3 4" key="1">
    <citation type="submission" date="2018-11" db="EMBL/GenBank/DDBJ databases">
        <authorList>
            <consortium name="Pathogen Informatics"/>
        </authorList>
    </citation>
    <scope>NUCLEOTIDE SEQUENCE [LARGE SCALE GENOMIC DNA]</scope>
</reference>
<dbReference type="SUPFAM" id="SSF75620">
    <property type="entry name" value="Release factor"/>
    <property type="match status" value="1"/>
</dbReference>
<accession>A0A3P7ECY0</accession>
<gene>
    <name evidence="3" type="ORF">WBA_LOCUS7763</name>
</gene>
<name>A0A3P7ECY0_WUCBA</name>
<proteinExistence type="predicted"/>
<evidence type="ECO:0000313" key="3">
    <source>
        <dbReference type="EMBL" id="VDM14377.1"/>
    </source>
</evidence>
<dbReference type="PANTHER" id="PTHR43804:SF7">
    <property type="entry name" value="LD18447P"/>
    <property type="match status" value="1"/>
</dbReference>
<organism evidence="3 4">
    <name type="scientific">Wuchereria bancrofti</name>
    <dbReference type="NCBI Taxonomy" id="6293"/>
    <lineage>
        <taxon>Eukaryota</taxon>
        <taxon>Metazoa</taxon>
        <taxon>Ecdysozoa</taxon>
        <taxon>Nematoda</taxon>
        <taxon>Chromadorea</taxon>
        <taxon>Rhabditida</taxon>
        <taxon>Spirurina</taxon>
        <taxon>Spiruromorpha</taxon>
        <taxon>Filarioidea</taxon>
        <taxon>Onchocercidae</taxon>
        <taxon>Wuchereria</taxon>
    </lineage>
</organism>
<keyword evidence="1" id="KW-0488">Methylation</keyword>
<dbReference type="Pfam" id="PF03462">
    <property type="entry name" value="PCRF"/>
    <property type="match status" value="1"/>
</dbReference>
<dbReference type="Gene3D" id="3.30.70.1660">
    <property type="match status" value="1"/>
</dbReference>
<dbReference type="InterPro" id="IPR050057">
    <property type="entry name" value="Prokaryotic/Mito_RF"/>
</dbReference>
<dbReference type="EMBL" id="UYWW01005812">
    <property type="protein sequence ID" value="VDM14377.1"/>
    <property type="molecule type" value="Genomic_DNA"/>
</dbReference>
<dbReference type="SMART" id="SM00937">
    <property type="entry name" value="PCRF"/>
    <property type="match status" value="1"/>
</dbReference>
<dbReference type="Proteomes" id="UP000270924">
    <property type="component" value="Unassembled WGS sequence"/>
</dbReference>
<evidence type="ECO:0000259" key="2">
    <source>
        <dbReference type="SMART" id="SM00937"/>
    </source>
</evidence>
<dbReference type="InParanoid" id="A0A3P7ECY0"/>
<dbReference type="GO" id="GO:0006415">
    <property type="term" value="P:translational termination"/>
    <property type="evidence" value="ECO:0007669"/>
    <property type="project" value="InterPro"/>
</dbReference>